<gene>
    <name evidence="3" type="ORF">GJ746_05895</name>
</gene>
<keyword evidence="1" id="KW-0812">Transmembrane</keyword>
<feature type="chain" id="PRO_5025433918" evidence="2">
    <location>
        <begin position="22"/>
        <end position="464"/>
    </location>
</feature>
<dbReference type="Proteomes" id="UP000427108">
    <property type="component" value="Chromosome"/>
</dbReference>
<evidence type="ECO:0000256" key="1">
    <source>
        <dbReference type="SAM" id="Phobius"/>
    </source>
</evidence>
<reference evidence="3 4" key="1">
    <citation type="submission" date="2019-11" db="EMBL/GenBank/DDBJ databases">
        <title>Isolation and Application of One Kind of P-Hydroxybenzoic Acid Degrading Bacterium in Mitigating Cropping Obstacle of Cucumber.</title>
        <authorList>
            <person name="Wu F."/>
            <person name="An Y."/>
        </authorList>
    </citation>
    <scope>NUCLEOTIDE SEQUENCE [LARGE SCALE GENOMIC DNA]</scope>
    <source>
        <strain evidence="3 4">P620</strain>
    </source>
</reference>
<dbReference type="InterPro" id="IPR025060">
    <property type="entry name" value="DUF3999"/>
</dbReference>
<dbReference type="EMBL" id="CP046115">
    <property type="protein sequence ID" value="QGN36853.1"/>
    <property type="molecule type" value="Genomic_DNA"/>
</dbReference>
<feature type="signal peptide" evidence="2">
    <location>
        <begin position="1"/>
        <end position="21"/>
    </location>
</feature>
<organism evidence="3 4">
    <name type="scientific">Klebsiella oxytoca</name>
    <dbReference type="NCBI Taxonomy" id="571"/>
    <lineage>
        <taxon>Bacteria</taxon>
        <taxon>Pseudomonadati</taxon>
        <taxon>Pseudomonadota</taxon>
        <taxon>Gammaproteobacteria</taxon>
        <taxon>Enterobacterales</taxon>
        <taxon>Enterobacteriaceae</taxon>
        <taxon>Klebsiella/Raoultella group</taxon>
        <taxon>Klebsiella</taxon>
    </lineage>
</organism>
<dbReference type="RefSeq" id="WP_154679348.1">
    <property type="nucleotide sequence ID" value="NZ_CP046115.1"/>
</dbReference>
<keyword evidence="2" id="KW-0732">Signal</keyword>
<evidence type="ECO:0000313" key="4">
    <source>
        <dbReference type="Proteomes" id="UP000427108"/>
    </source>
</evidence>
<sequence length="464" mass="51376">MKWMKAVLCSVLLGVAGSAASSDNVREMPMDYTQGVMLKTTGTSPWYRVELSQSIYQGTAWPDLRDVRVFNHQGDTVPFSLLVQKTPPVTPKAMALRLFPLDMSLVPPPEEGRRSGESLVLRSATGIEIRLESDNPGSLGKSYLLTLPEDKMDAFTLDQLKLNWDSPTENWQGKASLYSSRDLKYWRTLQEDAPLMDLARGSDRLQMDTIGTNLTLSAEGNRYLLVIFDAQSKAIALNGVQALAERREPESSRIGLDAQGRKISDDEAVWHWSQPQPLSSLRISMESEGVLPVELSWRSGEKEPWQPLAKTVLYQLDGKRSEDIHLDGQLVEAVRMKTINARLPESLPEISGGRDEYLVVFNTQGKGPYMLAWGNRAAQKADLDLDMLIPASLQKTQSVNDLPLAVVQESVTLGGEARLAATSAAEQQSSWKTLLVWGALIAGVVVLALMAWRIWREVKKSGGV</sequence>
<keyword evidence="1" id="KW-1133">Transmembrane helix</keyword>
<dbReference type="AlphaFoldDB" id="A0A6B8MR69"/>
<protein>
    <submittedName>
        <fullName evidence="3">DUF3999 family protein</fullName>
    </submittedName>
</protein>
<proteinExistence type="predicted"/>
<keyword evidence="1" id="KW-0472">Membrane</keyword>
<dbReference type="OrthoDB" id="5405606at2"/>
<evidence type="ECO:0000313" key="3">
    <source>
        <dbReference type="EMBL" id="QGN36853.1"/>
    </source>
</evidence>
<evidence type="ECO:0000256" key="2">
    <source>
        <dbReference type="SAM" id="SignalP"/>
    </source>
</evidence>
<feature type="transmembrane region" description="Helical" evidence="1">
    <location>
        <begin position="434"/>
        <end position="455"/>
    </location>
</feature>
<dbReference type="Pfam" id="PF13163">
    <property type="entry name" value="DUF3999"/>
    <property type="match status" value="1"/>
</dbReference>
<accession>A0A6B8MR69</accession>
<name>A0A6B8MR69_KLEOX</name>